<dbReference type="SUPFAM" id="SSF53850">
    <property type="entry name" value="Periplasmic binding protein-like II"/>
    <property type="match status" value="1"/>
</dbReference>
<proteinExistence type="inferred from homology"/>
<feature type="domain" description="Solute-binding protein family 5" evidence="5">
    <location>
        <begin position="81"/>
        <end position="453"/>
    </location>
</feature>
<dbReference type="EMBL" id="WNDQ01000040">
    <property type="protein sequence ID" value="KAF1020174.1"/>
    <property type="molecule type" value="Genomic_DNA"/>
</dbReference>
<protein>
    <submittedName>
        <fullName evidence="6">Heme-binding protein A</fullName>
    </submittedName>
</protein>
<dbReference type="InterPro" id="IPR000914">
    <property type="entry name" value="SBP_5_dom"/>
</dbReference>
<comment type="caution">
    <text evidence="6">The sequence shown here is derived from an EMBL/GenBank/DDBJ whole genome shotgun (WGS) entry which is preliminary data.</text>
</comment>
<dbReference type="Proteomes" id="UP000461670">
    <property type="component" value="Unassembled WGS sequence"/>
</dbReference>
<accession>A0A7V8FMM7</accession>
<evidence type="ECO:0000313" key="7">
    <source>
        <dbReference type="Proteomes" id="UP000461670"/>
    </source>
</evidence>
<dbReference type="Gene3D" id="3.40.190.10">
    <property type="entry name" value="Periplasmic binding protein-like II"/>
    <property type="match status" value="1"/>
</dbReference>
<dbReference type="GO" id="GO:0030288">
    <property type="term" value="C:outer membrane-bounded periplasmic space"/>
    <property type="evidence" value="ECO:0007669"/>
    <property type="project" value="UniProtKB-ARBA"/>
</dbReference>
<evidence type="ECO:0000256" key="4">
    <source>
        <dbReference type="SAM" id="SignalP"/>
    </source>
</evidence>
<dbReference type="Pfam" id="PF00496">
    <property type="entry name" value="SBP_bac_5"/>
    <property type="match status" value="1"/>
</dbReference>
<gene>
    <name evidence="6" type="primary">hbpA_7</name>
    <name evidence="6" type="ORF">GAK30_02687</name>
</gene>
<comment type="similarity">
    <text evidence="1">Belongs to the bacterial solute-binding protein 5 family.</text>
</comment>
<dbReference type="PIRSF" id="PIRSF002741">
    <property type="entry name" value="MppA"/>
    <property type="match status" value="1"/>
</dbReference>
<dbReference type="Gene3D" id="3.10.105.10">
    <property type="entry name" value="Dipeptide-binding Protein, Domain 3"/>
    <property type="match status" value="1"/>
</dbReference>
<sequence>MKPDFLRAALRPALLLSLALAGAASPVHAADATPRRGGDFIYLDAERTTSFQLTGSSFWQTSAIINQLLDRLIFKDPQTLELTPWIASRWTLDAAGTTYVFTIRQGVSYSDGSPLDEASVKRNLEWQAHGDKDKGIPRNSWFPEITSVTADAAAHTVTVKLAQPNAVFLQQLTAPKAGLVANATIDASREKQAIVTNLIGSGPFVARSEIPGKETVLVRRKGYAWAPATAKNQGETYIDSLTVIPVEEDSVRLGAVRAGQAHALRYVQPSEEKGLSARGFQVVGVRTPGAANFLEVRFKAPYVDDIRVRKALLRGIDRQEIVGKLYTDNWKVARSVLTPGTLGFKDESAKISYDPAESNRLLDAAGWTARDAQGIRTKEGKPLAFDIYIDVYDNTAKPLYQLIQWQLKKIGVQLNIKETDYASYPSVSSAPNVALRRNGWPSEDPFTLTVSYHSRYGDRFSLGGRDAELDRLLTEHVSITDPARRAKAIEQLQDYLIDNAYAIPLLEDSQVFVLSAKVRDFGQTRSYPWFYSVWLDR</sequence>
<keyword evidence="2" id="KW-0813">Transport</keyword>
<organism evidence="6 7">
    <name type="scientific">Paracidovorax wautersii</name>
    <dbReference type="NCBI Taxonomy" id="1177982"/>
    <lineage>
        <taxon>Bacteria</taxon>
        <taxon>Pseudomonadati</taxon>
        <taxon>Pseudomonadota</taxon>
        <taxon>Betaproteobacteria</taxon>
        <taxon>Burkholderiales</taxon>
        <taxon>Comamonadaceae</taxon>
        <taxon>Paracidovorax</taxon>
    </lineage>
</organism>
<dbReference type="CDD" id="cd08492">
    <property type="entry name" value="PBP2_NikA_DppA_OppA_like_15"/>
    <property type="match status" value="1"/>
</dbReference>
<dbReference type="GO" id="GO:0043190">
    <property type="term" value="C:ATP-binding cassette (ABC) transporter complex"/>
    <property type="evidence" value="ECO:0007669"/>
    <property type="project" value="InterPro"/>
</dbReference>
<name>A0A7V8FMM7_9BURK</name>
<dbReference type="GO" id="GO:0015833">
    <property type="term" value="P:peptide transport"/>
    <property type="evidence" value="ECO:0007669"/>
    <property type="project" value="TreeGrafter"/>
</dbReference>
<dbReference type="InterPro" id="IPR039424">
    <property type="entry name" value="SBP_5"/>
</dbReference>
<keyword evidence="3 4" id="KW-0732">Signal</keyword>
<evidence type="ECO:0000313" key="6">
    <source>
        <dbReference type="EMBL" id="KAF1020174.1"/>
    </source>
</evidence>
<evidence type="ECO:0000256" key="3">
    <source>
        <dbReference type="ARBA" id="ARBA00022729"/>
    </source>
</evidence>
<feature type="signal peptide" evidence="4">
    <location>
        <begin position="1"/>
        <end position="29"/>
    </location>
</feature>
<feature type="chain" id="PRO_5031256296" evidence="4">
    <location>
        <begin position="30"/>
        <end position="537"/>
    </location>
</feature>
<evidence type="ECO:0000259" key="5">
    <source>
        <dbReference type="Pfam" id="PF00496"/>
    </source>
</evidence>
<dbReference type="PANTHER" id="PTHR30290:SF9">
    <property type="entry name" value="OLIGOPEPTIDE-BINDING PROTEIN APPA"/>
    <property type="match status" value="1"/>
</dbReference>
<reference evidence="7" key="1">
    <citation type="journal article" date="2020" name="MBio">
        <title>Horizontal gene transfer to a defensive symbiont with a reduced genome amongst a multipartite beetle microbiome.</title>
        <authorList>
            <person name="Waterworth S.C."/>
            <person name="Florez L.V."/>
            <person name="Rees E.R."/>
            <person name="Hertweck C."/>
            <person name="Kaltenpoth M."/>
            <person name="Kwan J.C."/>
        </authorList>
    </citation>
    <scope>NUCLEOTIDE SEQUENCE [LARGE SCALE GENOMIC DNA]</scope>
</reference>
<dbReference type="AlphaFoldDB" id="A0A7V8FMM7"/>
<dbReference type="PANTHER" id="PTHR30290">
    <property type="entry name" value="PERIPLASMIC BINDING COMPONENT OF ABC TRANSPORTER"/>
    <property type="match status" value="1"/>
</dbReference>
<dbReference type="InterPro" id="IPR030678">
    <property type="entry name" value="Peptide/Ni-bd"/>
</dbReference>
<evidence type="ECO:0000256" key="2">
    <source>
        <dbReference type="ARBA" id="ARBA00022448"/>
    </source>
</evidence>
<evidence type="ECO:0000256" key="1">
    <source>
        <dbReference type="ARBA" id="ARBA00005695"/>
    </source>
</evidence>
<dbReference type="GO" id="GO:1904680">
    <property type="term" value="F:peptide transmembrane transporter activity"/>
    <property type="evidence" value="ECO:0007669"/>
    <property type="project" value="TreeGrafter"/>
</dbReference>